<dbReference type="Pfam" id="PF02383">
    <property type="entry name" value="Syja_N"/>
    <property type="match status" value="1"/>
</dbReference>
<dbReference type="EMBL" id="MU129002">
    <property type="protein sequence ID" value="KAF9511297.1"/>
    <property type="molecule type" value="Genomic_DNA"/>
</dbReference>
<dbReference type="Proteomes" id="UP000886523">
    <property type="component" value="Unassembled WGS sequence"/>
</dbReference>
<dbReference type="PANTHER" id="PTHR45738">
    <property type="entry name" value="POLYPHOSPHOINOSITIDE PHOSPHATASE"/>
    <property type="match status" value="1"/>
</dbReference>
<protein>
    <recommendedName>
        <fullName evidence="5">SAC domain-containing protein</fullName>
    </recommendedName>
</protein>
<evidence type="ECO:0000259" key="5">
    <source>
        <dbReference type="PROSITE" id="PS50275"/>
    </source>
</evidence>
<evidence type="ECO:0000256" key="3">
    <source>
        <dbReference type="ARBA" id="ARBA00023136"/>
    </source>
</evidence>
<keyword evidence="7" id="KW-1185">Reference proteome</keyword>
<evidence type="ECO:0000256" key="1">
    <source>
        <dbReference type="ARBA" id="ARBA00004308"/>
    </source>
</evidence>
<dbReference type="InterPro" id="IPR002013">
    <property type="entry name" value="SAC_dom"/>
</dbReference>
<dbReference type="InterPro" id="IPR043573">
    <property type="entry name" value="Fig4-like"/>
</dbReference>
<dbReference type="PANTHER" id="PTHR45738:SF5">
    <property type="entry name" value="POLYPHOSPHOINOSITIDE PHOSPHATASE"/>
    <property type="match status" value="1"/>
</dbReference>
<feature type="region of interest" description="Disordered" evidence="4">
    <location>
        <begin position="41"/>
        <end position="67"/>
    </location>
</feature>
<sequence length="732" mass="83405">MGEEAAGSGLEEFRAATSLLSVDSSKQAAISSPASSAKTFQTNAARSPLAETSPLHHNSVPRSSSTSSTLNLNRFVLYETRRRFYIVASNVSDALYCVMKIDRTTQDELILVEDDMVYSERQVQDLLRMLEEGNKGSGGLTRVGVFFGIVEGFIRFTAGWYLVVISKRTVVALLGGHYLYHCEDTQMYQITYNQRVERPSEEQRLMAAFRHVDLSRNFYFSYTYDVTSTLQQNLTRPLSPVPSDQSTRSEPWRFNDRYAWNHHMLVDAFGQNGDATKSHWVLPLIYGHVDQAKLTVLGRVIFVTLIARRSRHFAGARYLKRGVNEEAGLDSNLFGNVANEVETEQIVSEALTTAFYSPAPRTQGNFSPPRRPSSLYTSYVQYRGSIPVYWTQDSTNITPKPPIEITVMDPFYSAAARHFDNLFERYGVPVIILNLIKSREPVPRESKLLSEYTRCVNYLNQFLPDNKKMVYHAWDMSRAYKEKKQDVIGVLEDIAEECIHLTGFFHSGPEPYSHALRAESEGIPYRGTIALQNGITRTNCVDCLDRTNAAQFVFGKKALGHQLYALGVLDSPQLPFDSDAVNMLTQMYHDHGDTIALQYTGSALVNRVETYRRMPHWNSHSRDMIENIRRFYANSMLDADKQTAINVFLGVDDVPPTNRGLPPKSYKEWYNPMHLERAFVLEECQRRLEEFSCGGADFWVEYYRPLLFTSLGKHFAYRMNSTQKLPGCVYSQ</sequence>
<dbReference type="GO" id="GO:0012505">
    <property type="term" value="C:endomembrane system"/>
    <property type="evidence" value="ECO:0007669"/>
    <property type="project" value="UniProtKB-SubCell"/>
</dbReference>
<proteinExistence type="predicted"/>
<name>A0A9P6DRN6_9AGAM</name>
<dbReference type="OrthoDB" id="405996at2759"/>
<evidence type="ECO:0000313" key="6">
    <source>
        <dbReference type="EMBL" id="KAF9511297.1"/>
    </source>
</evidence>
<dbReference type="AlphaFoldDB" id="A0A9P6DRN6"/>
<comment type="caution">
    <text evidence="6">The sequence shown here is derived from an EMBL/GenBank/DDBJ whole genome shotgun (WGS) entry which is preliminary data.</text>
</comment>
<organism evidence="6 7">
    <name type="scientific">Hydnum rufescens UP504</name>
    <dbReference type="NCBI Taxonomy" id="1448309"/>
    <lineage>
        <taxon>Eukaryota</taxon>
        <taxon>Fungi</taxon>
        <taxon>Dikarya</taxon>
        <taxon>Basidiomycota</taxon>
        <taxon>Agaricomycotina</taxon>
        <taxon>Agaricomycetes</taxon>
        <taxon>Cantharellales</taxon>
        <taxon>Hydnaceae</taxon>
        <taxon>Hydnum</taxon>
    </lineage>
</organism>
<dbReference type="GO" id="GO:0043813">
    <property type="term" value="F:phosphatidylinositol-3,5-bisphosphate 5-phosphatase activity"/>
    <property type="evidence" value="ECO:0007669"/>
    <property type="project" value="InterPro"/>
</dbReference>
<keyword evidence="3" id="KW-0472">Membrane</keyword>
<evidence type="ECO:0000256" key="4">
    <source>
        <dbReference type="SAM" id="MobiDB-lite"/>
    </source>
</evidence>
<keyword evidence="2" id="KW-0378">Hydrolase</keyword>
<evidence type="ECO:0000256" key="2">
    <source>
        <dbReference type="ARBA" id="ARBA00022801"/>
    </source>
</evidence>
<dbReference type="PROSITE" id="PS50275">
    <property type="entry name" value="SAC"/>
    <property type="match status" value="1"/>
</dbReference>
<evidence type="ECO:0000313" key="7">
    <source>
        <dbReference type="Proteomes" id="UP000886523"/>
    </source>
</evidence>
<dbReference type="GO" id="GO:0046856">
    <property type="term" value="P:phosphatidylinositol dephosphorylation"/>
    <property type="evidence" value="ECO:0007669"/>
    <property type="project" value="InterPro"/>
</dbReference>
<reference evidence="6" key="1">
    <citation type="journal article" date="2020" name="Nat. Commun.">
        <title>Large-scale genome sequencing of mycorrhizal fungi provides insights into the early evolution of symbiotic traits.</title>
        <authorList>
            <person name="Miyauchi S."/>
            <person name="Kiss E."/>
            <person name="Kuo A."/>
            <person name="Drula E."/>
            <person name="Kohler A."/>
            <person name="Sanchez-Garcia M."/>
            <person name="Morin E."/>
            <person name="Andreopoulos B."/>
            <person name="Barry K.W."/>
            <person name="Bonito G."/>
            <person name="Buee M."/>
            <person name="Carver A."/>
            <person name="Chen C."/>
            <person name="Cichocki N."/>
            <person name="Clum A."/>
            <person name="Culley D."/>
            <person name="Crous P.W."/>
            <person name="Fauchery L."/>
            <person name="Girlanda M."/>
            <person name="Hayes R.D."/>
            <person name="Keri Z."/>
            <person name="LaButti K."/>
            <person name="Lipzen A."/>
            <person name="Lombard V."/>
            <person name="Magnuson J."/>
            <person name="Maillard F."/>
            <person name="Murat C."/>
            <person name="Nolan M."/>
            <person name="Ohm R.A."/>
            <person name="Pangilinan J."/>
            <person name="Pereira M.F."/>
            <person name="Perotto S."/>
            <person name="Peter M."/>
            <person name="Pfister S."/>
            <person name="Riley R."/>
            <person name="Sitrit Y."/>
            <person name="Stielow J.B."/>
            <person name="Szollosi G."/>
            <person name="Zifcakova L."/>
            <person name="Stursova M."/>
            <person name="Spatafora J.W."/>
            <person name="Tedersoo L."/>
            <person name="Vaario L.M."/>
            <person name="Yamada A."/>
            <person name="Yan M."/>
            <person name="Wang P."/>
            <person name="Xu J."/>
            <person name="Bruns T."/>
            <person name="Baldrian P."/>
            <person name="Vilgalys R."/>
            <person name="Dunand C."/>
            <person name="Henrissat B."/>
            <person name="Grigoriev I.V."/>
            <person name="Hibbett D."/>
            <person name="Nagy L.G."/>
            <person name="Martin F.M."/>
        </authorList>
    </citation>
    <scope>NUCLEOTIDE SEQUENCE</scope>
    <source>
        <strain evidence="6">UP504</strain>
    </source>
</reference>
<comment type="subcellular location">
    <subcellularLocation>
        <location evidence="1">Endomembrane system</location>
    </subcellularLocation>
</comment>
<gene>
    <name evidence="6" type="ORF">BS47DRAFT_1299078</name>
</gene>
<feature type="domain" description="SAC" evidence="5">
    <location>
        <begin position="209"/>
        <end position="601"/>
    </location>
</feature>
<accession>A0A9P6DRN6</accession>